<dbReference type="InterPro" id="IPR037401">
    <property type="entry name" value="SnoaL-like"/>
</dbReference>
<dbReference type="OrthoDB" id="9130903at2"/>
<evidence type="ECO:0000313" key="3">
    <source>
        <dbReference type="Proteomes" id="UP000248627"/>
    </source>
</evidence>
<organism evidence="2 3">
    <name type="scientific">Micromonospora endophytica</name>
    <dbReference type="NCBI Taxonomy" id="515350"/>
    <lineage>
        <taxon>Bacteria</taxon>
        <taxon>Bacillati</taxon>
        <taxon>Actinomycetota</taxon>
        <taxon>Actinomycetes</taxon>
        <taxon>Micromonosporales</taxon>
        <taxon>Micromonosporaceae</taxon>
        <taxon>Micromonospora</taxon>
    </lineage>
</organism>
<gene>
    <name evidence="2" type="ORF">C1I93_00400</name>
</gene>
<dbReference type="Pfam" id="PF13577">
    <property type="entry name" value="SnoaL_4"/>
    <property type="match status" value="1"/>
</dbReference>
<dbReference type="AlphaFoldDB" id="A0A2W2CTM8"/>
<keyword evidence="3" id="KW-1185">Reference proteome</keyword>
<evidence type="ECO:0000256" key="1">
    <source>
        <dbReference type="SAM" id="MobiDB-lite"/>
    </source>
</evidence>
<reference evidence="2 3" key="1">
    <citation type="submission" date="2018-01" db="EMBL/GenBank/DDBJ databases">
        <title>Draft genome sequence of Jishengella endophytica.</title>
        <authorList>
            <person name="Sahin N."/>
            <person name="Ay H."/>
            <person name="Saygin H."/>
        </authorList>
    </citation>
    <scope>NUCLEOTIDE SEQUENCE [LARGE SCALE GENOMIC DNA]</scope>
    <source>
        <strain evidence="2 3">DSM 45430</strain>
    </source>
</reference>
<dbReference type="SUPFAM" id="SSF54427">
    <property type="entry name" value="NTF2-like"/>
    <property type="match status" value="1"/>
</dbReference>
<feature type="compositionally biased region" description="Low complexity" evidence="1">
    <location>
        <begin position="146"/>
        <end position="156"/>
    </location>
</feature>
<name>A0A2W2CTM8_9ACTN</name>
<dbReference type="Proteomes" id="UP000248627">
    <property type="component" value="Unassembled WGS sequence"/>
</dbReference>
<dbReference type="Gene3D" id="3.10.450.50">
    <property type="match status" value="1"/>
</dbReference>
<dbReference type="EMBL" id="POTX01000001">
    <property type="protein sequence ID" value="PZG01211.1"/>
    <property type="molecule type" value="Genomic_DNA"/>
</dbReference>
<accession>A0A2W2CTM8</accession>
<dbReference type="RefSeq" id="WP_111241161.1">
    <property type="nucleotide sequence ID" value="NZ_AP023358.1"/>
</dbReference>
<comment type="caution">
    <text evidence="2">The sequence shown here is derived from an EMBL/GenBank/DDBJ whole genome shotgun (WGS) entry which is preliminary data.</text>
</comment>
<proteinExistence type="predicted"/>
<evidence type="ECO:0000313" key="2">
    <source>
        <dbReference type="EMBL" id="PZG01211.1"/>
    </source>
</evidence>
<sequence>MTPPHSLSELYPRVQQFYADQVHALDSRQFDVYAGTFTEDGEFRHTPGRPPARTRRGIADELSAFHRERFGDEPVQRRHWFGMLRLDQRPDGEIHSTFYALVVTTRPGVRVPEIAPSCVVHDVLVENAGRLLLRSRWVEHDWQPEGAAAPAGGASAHTTDEREVEVGAPLR</sequence>
<dbReference type="InterPro" id="IPR032710">
    <property type="entry name" value="NTF2-like_dom_sf"/>
</dbReference>
<protein>
    <submittedName>
        <fullName evidence="2">Uncharacterized protein</fullName>
    </submittedName>
</protein>
<feature type="region of interest" description="Disordered" evidence="1">
    <location>
        <begin position="145"/>
        <end position="171"/>
    </location>
</feature>